<dbReference type="InterPro" id="IPR015292">
    <property type="entry name" value="Tscrpt_reg_YbiH_C"/>
</dbReference>
<sequence>MTAKSRARGDSTRDALVRTAVEVFGRDGYHATRTRTIAAEADVNQALIGFHFGGKEGLYKAALALVSSGISENMAPLMEAIRAELSDGRDTFPSQAARLRYHLPLVHRVTDAFVAIFTSEESRSWARLILREQQDPSDAFDEFFEQSIGKVLTMFAELIGRAQGSSSTDRQVRLTALTIVGQALIFRAASAGARKFLGHPFGSKDVAAIQAVIRRNVEAMLKAGVAA</sequence>
<evidence type="ECO:0000256" key="3">
    <source>
        <dbReference type="ARBA" id="ARBA00023163"/>
    </source>
</evidence>
<dbReference type="PANTHER" id="PTHR30055">
    <property type="entry name" value="HTH-TYPE TRANSCRIPTIONAL REGULATOR RUTR"/>
    <property type="match status" value="1"/>
</dbReference>
<feature type="domain" description="HTH tetR-type" evidence="5">
    <location>
        <begin position="10"/>
        <end position="70"/>
    </location>
</feature>
<dbReference type="PANTHER" id="PTHR30055:SF234">
    <property type="entry name" value="HTH-TYPE TRANSCRIPTIONAL REGULATOR BETI"/>
    <property type="match status" value="1"/>
</dbReference>
<proteinExistence type="predicted"/>
<keyword evidence="2 4" id="KW-0238">DNA-binding</keyword>
<gene>
    <name evidence="6" type="ORF">JM946_08725</name>
</gene>
<feature type="DNA-binding region" description="H-T-H motif" evidence="4">
    <location>
        <begin position="33"/>
        <end position="52"/>
    </location>
</feature>
<keyword evidence="3" id="KW-0804">Transcription</keyword>
<dbReference type="EMBL" id="JAEVLS010000002">
    <property type="protein sequence ID" value="MBM0104830.1"/>
    <property type="molecule type" value="Genomic_DNA"/>
</dbReference>
<dbReference type="RefSeq" id="WP_203166900.1">
    <property type="nucleotide sequence ID" value="NZ_JAEVLS010000002.1"/>
</dbReference>
<evidence type="ECO:0000259" key="5">
    <source>
        <dbReference type="PROSITE" id="PS50977"/>
    </source>
</evidence>
<keyword evidence="7" id="KW-1185">Reference proteome</keyword>
<dbReference type="Proteomes" id="UP000661077">
    <property type="component" value="Unassembled WGS sequence"/>
</dbReference>
<dbReference type="InterPro" id="IPR050109">
    <property type="entry name" value="HTH-type_TetR-like_transc_reg"/>
</dbReference>
<comment type="caution">
    <text evidence="6">The sequence shown here is derived from an EMBL/GenBank/DDBJ whole genome shotgun (WGS) entry which is preliminary data.</text>
</comment>
<dbReference type="PRINTS" id="PR00455">
    <property type="entry name" value="HTHTETR"/>
</dbReference>
<evidence type="ECO:0000256" key="1">
    <source>
        <dbReference type="ARBA" id="ARBA00023015"/>
    </source>
</evidence>
<evidence type="ECO:0000256" key="2">
    <source>
        <dbReference type="ARBA" id="ARBA00023125"/>
    </source>
</evidence>
<organism evidence="6 7">
    <name type="scientific">Steroidobacter gossypii</name>
    <dbReference type="NCBI Taxonomy" id="2805490"/>
    <lineage>
        <taxon>Bacteria</taxon>
        <taxon>Pseudomonadati</taxon>
        <taxon>Pseudomonadota</taxon>
        <taxon>Gammaproteobacteria</taxon>
        <taxon>Steroidobacterales</taxon>
        <taxon>Steroidobacteraceae</taxon>
        <taxon>Steroidobacter</taxon>
    </lineage>
</organism>
<evidence type="ECO:0000313" key="7">
    <source>
        <dbReference type="Proteomes" id="UP000661077"/>
    </source>
</evidence>
<dbReference type="InterPro" id="IPR036271">
    <property type="entry name" value="Tet_transcr_reg_TetR-rel_C_sf"/>
</dbReference>
<evidence type="ECO:0000313" key="6">
    <source>
        <dbReference type="EMBL" id="MBM0104830.1"/>
    </source>
</evidence>
<keyword evidence="1" id="KW-0805">Transcription regulation</keyword>
<evidence type="ECO:0000256" key="4">
    <source>
        <dbReference type="PROSITE-ProRule" id="PRU00335"/>
    </source>
</evidence>
<dbReference type="PROSITE" id="PS50977">
    <property type="entry name" value="HTH_TETR_2"/>
    <property type="match status" value="1"/>
</dbReference>
<name>A0ABS1WV21_9GAMM</name>
<dbReference type="Gene3D" id="1.10.10.60">
    <property type="entry name" value="Homeodomain-like"/>
    <property type="match status" value="1"/>
</dbReference>
<dbReference type="InterPro" id="IPR009057">
    <property type="entry name" value="Homeodomain-like_sf"/>
</dbReference>
<dbReference type="SUPFAM" id="SSF46689">
    <property type="entry name" value="Homeodomain-like"/>
    <property type="match status" value="1"/>
</dbReference>
<protein>
    <submittedName>
        <fullName evidence="6">CerR family C-terminal domain-containing protein</fullName>
    </submittedName>
</protein>
<dbReference type="InterPro" id="IPR001647">
    <property type="entry name" value="HTH_TetR"/>
</dbReference>
<dbReference type="SUPFAM" id="SSF48498">
    <property type="entry name" value="Tetracyclin repressor-like, C-terminal domain"/>
    <property type="match status" value="1"/>
</dbReference>
<dbReference type="Pfam" id="PF00440">
    <property type="entry name" value="TetR_N"/>
    <property type="match status" value="1"/>
</dbReference>
<dbReference type="Pfam" id="PF09209">
    <property type="entry name" value="CecR_C"/>
    <property type="match status" value="1"/>
</dbReference>
<reference evidence="6 7" key="1">
    <citation type="journal article" date="2021" name="Int. J. Syst. Evol. Microbiol.">
        <title>Steroidobacter gossypii sp. nov., isolated from soil of cotton cropping field.</title>
        <authorList>
            <person name="Huang R."/>
            <person name="Yang S."/>
            <person name="Zhen C."/>
            <person name="Liu W."/>
        </authorList>
    </citation>
    <scope>NUCLEOTIDE SEQUENCE [LARGE SCALE GENOMIC DNA]</scope>
    <source>
        <strain evidence="6 7">S1-65</strain>
    </source>
</reference>
<accession>A0ABS1WV21</accession>
<dbReference type="Gene3D" id="1.10.357.10">
    <property type="entry name" value="Tetracycline Repressor, domain 2"/>
    <property type="match status" value="1"/>
</dbReference>